<keyword evidence="3" id="KW-0472">Membrane</keyword>
<comment type="similarity">
    <text evidence="1">Belongs to the protein disulfide isomerase family.</text>
</comment>
<protein>
    <submittedName>
        <fullName evidence="6">KLLA0D14014p</fullName>
    </submittedName>
</protein>
<dbReference type="PROSITE" id="PS51352">
    <property type="entry name" value="THIOREDOXIN_2"/>
    <property type="match status" value="1"/>
</dbReference>
<dbReference type="InterPro" id="IPR036249">
    <property type="entry name" value="Thioredoxin-like_sf"/>
</dbReference>
<keyword evidence="3" id="KW-1133">Transmembrane helix</keyword>
<feature type="domain" description="Thioredoxin" evidence="5">
    <location>
        <begin position="15"/>
        <end position="149"/>
    </location>
</feature>
<dbReference type="PANTHER" id="PTHR45672">
    <property type="entry name" value="PROTEIN DISULFIDE-ISOMERASE C17H9.14C-RELATED"/>
    <property type="match status" value="1"/>
</dbReference>
<dbReference type="PANTHER" id="PTHR45672:SF3">
    <property type="entry name" value="THIOREDOXIN DOMAIN-CONTAINING PROTEIN 5"/>
    <property type="match status" value="1"/>
</dbReference>
<dbReference type="STRING" id="284590.Q6CQV2"/>
<keyword evidence="7" id="KW-1185">Reference proteome</keyword>
<dbReference type="GO" id="GO:0006457">
    <property type="term" value="P:protein folding"/>
    <property type="evidence" value="ECO:0007669"/>
    <property type="project" value="TreeGrafter"/>
</dbReference>
<reference evidence="6 7" key="1">
    <citation type="journal article" date="2004" name="Nature">
        <title>Genome evolution in yeasts.</title>
        <authorList>
            <consortium name="Genolevures"/>
            <person name="Dujon B."/>
            <person name="Sherman D."/>
            <person name="Fischer G."/>
            <person name="Durrens P."/>
            <person name="Casaregola S."/>
            <person name="Lafontaine I."/>
            <person name="de Montigny J."/>
            <person name="Marck C."/>
            <person name="Neuveglise C."/>
            <person name="Talla E."/>
            <person name="Goffard N."/>
            <person name="Frangeul L."/>
            <person name="Aigle M."/>
            <person name="Anthouard V."/>
            <person name="Babour A."/>
            <person name="Barbe V."/>
            <person name="Barnay S."/>
            <person name="Blanchin S."/>
            <person name="Beckerich J.M."/>
            <person name="Beyne E."/>
            <person name="Bleykasten C."/>
            <person name="Boisrame A."/>
            <person name="Boyer J."/>
            <person name="Cattolico L."/>
            <person name="Confanioleri F."/>
            <person name="de Daruvar A."/>
            <person name="Despons L."/>
            <person name="Fabre E."/>
            <person name="Fairhead C."/>
            <person name="Ferry-Dumazet H."/>
            <person name="Groppi A."/>
            <person name="Hantraye F."/>
            <person name="Hennequin C."/>
            <person name="Jauniaux N."/>
            <person name="Joyet P."/>
            <person name="Kachouri R."/>
            <person name="Kerrest A."/>
            <person name="Koszul R."/>
            <person name="Lemaire M."/>
            <person name="Lesur I."/>
            <person name="Ma L."/>
            <person name="Muller H."/>
            <person name="Nicaud J.M."/>
            <person name="Nikolski M."/>
            <person name="Oztas S."/>
            <person name="Ozier-Kalogeropoulos O."/>
            <person name="Pellenz S."/>
            <person name="Potier S."/>
            <person name="Richard G.F."/>
            <person name="Straub M.L."/>
            <person name="Suleau A."/>
            <person name="Swennene D."/>
            <person name="Tekaia F."/>
            <person name="Wesolowski-Louvel M."/>
            <person name="Westhof E."/>
            <person name="Wirth B."/>
            <person name="Zeniou-Meyer M."/>
            <person name="Zivanovic I."/>
            <person name="Bolotin-Fukuhara M."/>
            <person name="Thierry A."/>
            <person name="Bouchier C."/>
            <person name="Caudron B."/>
            <person name="Scarpelli C."/>
            <person name="Gaillardin C."/>
            <person name="Weissenbach J."/>
            <person name="Wincker P."/>
            <person name="Souciet J.L."/>
        </authorList>
    </citation>
    <scope>NUCLEOTIDE SEQUENCE [LARGE SCALE GENOMIC DNA]</scope>
    <source>
        <strain evidence="7">ATCC 8585 / CBS 2359 / DSM 70799 / NBRC 1267 / NRRL Y-1140 / WM37</strain>
    </source>
</reference>
<name>Q6CQV2_KLULA</name>
<evidence type="ECO:0000259" key="5">
    <source>
        <dbReference type="PROSITE" id="PS51352"/>
    </source>
</evidence>
<dbReference type="EMBL" id="CR382124">
    <property type="protein sequence ID" value="CAH00783.1"/>
    <property type="molecule type" value="Genomic_DNA"/>
</dbReference>
<dbReference type="KEGG" id="kla:KLLA0_D14014g"/>
<feature type="transmembrane region" description="Helical" evidence="3">
    <location>
        <begin position="659"/>
        <end position="676"/>
    </location>
</feature>
<dbReference type="InterPro" id="IPR013766">
    <property type="entry name" value="Thioredoxin_domain"/>
</dbReference>
<sequence>MVSHLWLLQYLILSIPLVLGAPPRANPNQGNAADPESKLPSPLTEANFDETIAKNLHIIEFFSPYCHHCKQLAPIWEKTYNGFYDESLQLNISLHQVDCIESGDLCMKEGINSYPTIRLYGPEGFIKAFPRGLERTETTLLNFARKEALDADNLDITKLSSKSKLLNDGELLKILSEPQTEPYFVSFWPTSDFEDIESSYQFKNCEDCSLFQRIWKLVSNKADSIGINTVHFNCVNPTDSSKNEAICRELSFDTLTQKRNSRLERAPEFALILPNRKSGSFIKFPFGPKRVDSESLIDFATRTLHNSNVPNIDQDEIEAFVKEPKSDILEANAEADKILLVFNYNPETVVPEDMQFLEQLIDPLGYIPNIYLYKNTDDLKKLSHTLYQTLYKDYNTDQRTEINEDHFITTSITQSPTFFIFKKSTFTPIIFPGYSTTETRNLDFILDWLTINSLPTVTEITSKNFEALKGFEQDFYDKLVIQLVNKKNNKFEEGSKKIVEGLRVAAHSYEILRNEAVYEGLKTAREEKKKLVQKLKNKNAPSVDIVTAMRKEINYSYNHKVIFAYLDINESPSLLNNKGLNVYFRKFKTGDIIVVDKQKAIYYEKDASGQYITLETLPEVLSILNFPARHPDLRIERIFLRTPLSGLLRLIDYLREFSGINYLFVVVTFLALWKIPRTIHHYKLKRRYAAKRDTHGILGKEAKLMD</sequence>
<feature type="chain" id="PRO_5004271631" evidence="4">
    <location>
        <begin position="21"/>
        <end position="706"/>
    </location>
</feature>
<keyword evidence="3" id="KW-0812">Transmembrane</keyword>
<dbReference type="GO" id="GO:0005783">
    <property type="term" value="C:endoplasmic reticulum"/>
    <property type="evidence" value="ECO:0007669"/>
    <property type="project" value="TreeGrafter"/>
</dbReference>
<evidence type="ECO:0000256" key="3">
    <source>
        <dbReference type="SAM" id="Phobius"/>
    </source>
</evidence>
<dbReference type="Pfam" id="PF00085">
    <property type="entry name" value="Thioredoxin"/>
    <property type="match status" value="1"/>
</dbReference>
<keyword evidence="2 4" id="KW-0732">Signal</keyword>
<dbReference type="FunCoup" id="Q6CQV2">
    <property type="interactions" value="134"/>
</dbReference>
<organism evidence="6 7">
    <name type="scientific">Kluyveromyces lactis (strain ATCC 8585 / CBS 2359 / DSM 70799 / NBRC 1267 / NRRL Y-1140 / WM37)</name>
    <name type="common">Yeast</name>
    <name type="synonym">Candida sphaerica</name>
    <dbReference type="NCBI Taxonomy" id="284590"/>
    <lineage>
        <taxon>Eukaryota</taxon>
        <taxon>Fungi</taxon>
        <taxon>Dikarya</taxon>
        <taxon>Ascomycota</taxon>
        <taxon>Saccharomycotina</taxon>
        <taxon>Saccharomycetes</taxon>
        <taxon>Saccharomycetales</taxon>
        <taxon>Saccharomycetaceae</taxon>
        <taxon>Kluyveromyces</taxon>
    </lineage>
</organism>
<dbReference type="OMA" id="RQVNCVE"/>
<dbReference type="GO" id="GO:0003756">
    <property type="term" value="F:protein disulfide isomerase activity"/>
    <property type="evidence" value="ECO:0007669"/>
    <property type="project" value="TreeGrafter"/>
</dbReference>
<dbReference type="CDD" id="cd02961">
    <property type="entry name" value="PDI_a_family"/>
    <property type="match status" value="1"/>
</dbReference>
<evidence type="ECO:0000256" key="4">
    <source>
        <dbReference type="SAM" id="SignalP"/>
    </source>
</evidence>
<dbReference type="SUPFAM" id="SSF52833">
    <property type="entry name" value="Thioredoxin-like"/>
    <property type="match status" value="1"/>
</dbReference>
<dbReference type="Gene3D" id="3.40.30.10">
    <property type="entry name" value="Glutaredoxin"/>
    <property type="match status" value="1"/>
</dbReference>
<evidence type="ECO:0000313" key="7">
    <source>
        <dbReference type="Proteomes" id="UP000000598"/>
    </source>
</evidence>
<gene>
    <name evidence="6" type="ORF">KLLA0_D14014g</name>
</gene>
<feature type="signal peptide" evidence="4">
    <location>
        <begin position="1"/>
        <end position="20"/>
    </location>
</feature>
<accession>Q6CQV2</accession>
<dbReference type="InterPro" id="IPR051063">
    <property type="entry name" value="PDI"/>
</dbReference>
<dbReference type="eggNOG" id="KOG0191">
    <property type="taxonomic scope" value="Eukaryota"/>
</dbReference>
<dbReference type="HOGENOM" id="CLU_024937_0_0_1"/>
<evidence type="ECO:0000256" key="1">
    <source>
        <dbReference type="ARBA" id="ARBA00006347"/>
    </source>
</evidence>
<dbReference type="PaxDb" id="284590-Q6CQV2"/>
<proteinExistence type="inferred from homology"/>
<dbReference type="AlphaFoldDB" id="Q6CQV2"/>
<dbReference type="InParanoid" id="Q6CQV2"/>
<dbReference type="Proteomes" id="UP000000598">
    <property type="component" value="Chromosome D"/>
</dbReference>
<evidence type="ECO:0000313" key="6">
    <source>
        <dbReference type="EMBL" id="CAH00783.1"/>
    </source>
</evidence>
<evidence type="ECO:0000256" key="2">
    <source>
        <dbReference type="ARBA" id="ARBA00022729"/>
    </source>
</evidence>